<feature type="non-terminal residue" evidence="1">
    <location>
        <position position="139"/>
    </location>
</feature>
<protein>
    <submittedName>
        <fullName evidence="1">Uncharacterized protein</fullName>
    </submittedName>
</protein>
<comment type="caution">
    <text evidence="1">The sequence shown here is derived from an EMBL/GenBank/DDBJ whole genome shotgun (WGS) entry which is preliminary data.</text>
</comment>
<accession>A0A9D4AAR1</accession>
<evidence type="ECO:0000313" key="1">
    <source>
        <dbReference type="EMBL" id="KAH1098571.1"/>
    </source>
</evidence>
<dbReference type="AlphaFoldDB" id="A0A9D4AAR1"/>
<organism evidence="1 2">
    <name type="scientific">Gossypium stocksii</name>
    <dbReference type="NCBI Taxonomy" id="47602"/>
    <lineage>
        <taxon>Eukaryota</taxon>
        <taxon>Viridiplantae</taxon>
        <taxon>Streptophyta</taxon>
        <taxon>Embryophyta</taxon>
        <taxon>Tracheophyta</taxon>
        <taxon>Spermatophyta</taxon>
        <taxon>Magnoliopsida</taxon>
        <taxon>eudicotyledons</taxon>
        <taxon>Gunneridae</taxon>
        <taxon>Pentapetalae</taxon>
        <taxon>rosids</taxon>
        <taxon>malvids</taxon>
        <taxon>Malvales</taxon>
        <taxon>Malvaceae</taxon>
        <taxon>Malvoideae</taxon>
        <taxon>Gossypium</taxon>
    </lineage>
</organism>
<reference evidence="1 2" key="1">
    <citation type="journal article" date="2021" name="Plant Biotechnol. J.">
        <title>Multi-omics assisted identification of the key and species-specific regulatory components of drought-tolerant mechanisms in Gossypium stocksii.</title>
        <authorList>
            <person name="Yu D."/>
            <person name="Ke L."/>
            <person name="Zhang D."/>
            <person name="Wu Y."/>
            <person name="Sun Y."/>
            <person name="Mei J."/>
            <person name="Sun J."/>
            <person name="Sun Y."/>
        </authorList>
    </citation>
    <scope>NUCLEOTIDE SEQUENCE [LARGE SCALE GENOMIC DNA]</scope>
    <source>
        <strain evidence="2">cv. E1</strain>
        <tissue evidence="1">Leaf</tissue>
    </source>
</reference>
<dbReference type="EMBL" id="JAIQCV010000005">
    <property type="protein sequence ID" value="KAH1098571.1"/>
    <property type="molecule type" value="Genomic_DNA"/>
</dbReference>
<proteinExistence type="predicted"/>
<name>A0A9D4AAR1_9ROSI</name>
<keyword evidence="2" id="KW-1185">Reference proteome</keyword>
<sequence length="139" mass="15832">MQTIHRALTKQPYSTISTVPTLASYYTYTLKIEGGRISVNWLKNNFNELHEDLEDRTNEVIDQYVRAYIMRKILKEGARKVATTSSGLQQMRETKLGICYIFHALPGDVSGHDTECGVDRWLSAPVVVMGLGWRVNTRP</sequence>
<evidence type="ECO:0000313" key="2">
    <source>
        <dbReference type="Proteomes" id="UP000828251"/>
    </source>
</evidence>
<gene>
    <name evidence="1" type="ORF">J1N35_015492</name>
</gene>
<dbReference type="Proteomes" id="UP000828251">
    <property type="component" value="Unassembled WGS sequence"/>
</dbReference>